<dbReference type="EMBL" id="SFBL01000186">
    <property type="protein sequence ID" value="TRU21785.1"/>
    <property type="molecule type" value="Genomic_DNA"/>
</dbReference>
<reference evidence="1 2" key="1">
    <citation type="submission" date="2019-01" db="EMBL/GenBank/DDBJ databases">
        <title>Coherence of Microcystis species and biogeography revealed through population genomics.</title>
        <authorList>
            <person name="Perez-Carrascal O.M."/>
            <person name="Terrat Y."/>
            <person name="Giani A."/>
            <person name="Fortin N."/>
            <person name="Tromas N."/>
            <person name="Shapiro B.J."/>
        </authorList>
    </citation>
    <scope>NUCLEOTIDE SEQUENCE [LARGE SCALE GENOMIC DNA]</scope>
    <source>
        <strain evidence="1">Ma_SC_T_19800800_S464</strain>
    </source>
</reference>
<organism evidence="1 2">
    <name type="scientific">Microcystis aeruginosa Ma_SC_T_19800800_S464</name>
    <dbReference type="NCBI Taxonomy" id="2486257"/>
    <lineage>
        <taxon>Bacteria</taxon>
        <taxon>Bacillati</taxon>
        <taxon>Cyanobacteriota</taxon>
        <taxon>Cyanophyceae</taxon>
        <taxon>Oscillatoriophycideae</taxon>
        <taxon>Chroococcales</taxon>
        <taxon>Microcystaceae</taxon>
        <taxon>Microcystis</taxon>
    </lineage>
</organism>
<dbReference type="Proteomes" id="UP000319313">
    <property type="component" value="Unassembled WGS sequence"/>
</dbReference>
<evidence type="ECO:0000313" key="2">
    <source>
        <dbReference type="Proteomes" id="UP000319313"/>
    </source>
</evidence>
<gene>
    <name evidence="1" type="ORF">EWV81_19585</name>
</gene>
<sequence length="119" mass="13550">MRRNIDLIRLILLDLEKEIEVDLSSYSGNEANYHKALLIEAGLLHGNVHYPSTHKTDIPDLVIINRITWEGHEFLDKARSDTVWNKAKSLVKEKGLSLSMDIVKISLGEAVKILFHSFV</sequence>
<dbReference type="InterPro" id="IPR019650">
    <property type="entry name" value="DUF2513"/>
</dbReference>
<protein>
    <submittedName>
        <fullName evidence="1">DUF2513 domain-containing protein</fullName>
    </submittedName>
</protein>
<name>A0A552DHU1_MICAE</name>
<dbReference type="Pfam" id="PF10711">
    <property type="entry name" value="DUF2513"/>
    <property type="match status" value="1"/>
</dbReference>
<accession>A0A552DHU1</accession>
<comment type="caution">
    <text evidence="1">The sequence shown here is derived from an EMBL/GenBank/DDBJ whole genome shotgun (WGS) entry which is preliminary data.</text>
</comment>
<dbReference type="AlphaFoldDB" id="A0A552DHU1"/>
<proteinExistence type="predicted"/>
<evidence type="ECO:0000313" key="1">
    <source>
        <dbReference type="EMBL" id="TRU21785.1"/>
    </source>
</evidence>